<dbReference type="AlphaFoldDB" id="A0A644ZP25"/>
<organism evidence="1">
    <name type="scientific">bioreactor metagenome</name>
    <dbReference type="NCBI Taxonomy" id="1076179"/>
    <lineage>
        <taxon>unclassified sequences</taxon>
        <taxon>metagenomes</taxon>
        <taxon>ecological metagenomes</taxon>
    </lineage>
</organism>
<proteinExistence type="predicted"/>
<accession>A0A644ZP25</accession>
<comment type="caution">
    <text evidence="1">The sequence shown here is derived from an EMBL/GenBank/DDBJ whole genome shotgun (WGS) entry which is preliminary data.</text>
</comment>
<reference evidence="1" key="1">
    <citation type="submission" date="2019-08" db="EMBL/GenBank/DDBJ databases">
        <authorList>
            <person name="Kucharzyk K."/>
            <person name="Murdoch R.W."/>
            <person name="Higgins S."/>
            <person name="Loffler F."/>
        </authorList>
    </citation>
    <scope>NUCLEOTIDE SEQUENCE</scope>
</reference>
<evidence type="ECO:0000313" key="1">
    <source>
        <dbReference type="EMBL" id="MPM41591.1"/>
    </source>
</evidence>
<sequence>MDDTFPHLHLVNQIGLVAQLAGGEQFDGHGAVAALLDQACPFVAAQVDGFARVVLVGDLDHNGLAGSRSGGIIFAPIRAGGA</sequence>
<name>A0A644ZP25_9ZZZZ</name>
<protein>
    <submittedName>
        <fullName evidence="1">Uncharacterized protein</fullName>
    </submittedName>
</protein>
<gene>
    <name evidence="1" type="ORF">SDC9_88246</name>
</gene>
<dbReference type="EMBL" id="VSSQ01009426">
    <property type="protein sequence ID" value="MPM41591.1"/>
    <property type="molecule type" value="Genomic_DNA"/>
</dbReference>